<protein>
    <submittedName>
        <fullName evidence="3">Uncharacterized protein</fullName>
    </submittedName>
</protein>
<evidence type="ECO:0000313" key="3">
    <source>
        <dbReference type="EMBL" id="KAF8763625.1"/>
    </source>
</evidence>
<gene>
    <name evidence="3" type="ORF">HNY73_021792</name>
</gene>
<comment type="caution">
    <text evidence="3">The sequence shown here is derived from an EMBL/GenBank/DDBJ whole genome shotgun (WGS) entry which is preliminary data.</text>
</comment>
<evidence type="ECO:0000313" key="4">
    <source>
        <dbReference type="Proteomes" id="UP000807504"/>
    </source>
</evidence>
<sequence>MKVVHIATIFILHFIKSDLALTHSYIKSLSGKPSLRENQDHSSNEIPHDEIKPKYDDQHHYYLPMQTTFGSYLDPSASGASITSPPKIAPSSVHKSYDQTVSSDFEQDQFDDELLIPYLSQCISETPSNEKFESDAIISSKQFVPENHALSGHTEIVSKTSSEGDASKSSERASESSTPFQRTHIYMPSVTDL</sequence>
<evidence type="ECO:0000256" key="2">
    <source>
        <dbReference type="SAM" id="SignalP"/>
    </source>
</evidence>
<feature type="chain" id="PRO_5035878831" evidence="2">
    <location>
        <begin position="21"/>
        <end position="193"/>
    </location>
</feature>
<reference evidence="3" key="1">
    <citation type="journal article" date="2020" name="bioRxiv">
        <title>Chromosome-level reference genome of the European wasp spider Argiope bruennichi: a resource for studies on range expansion and evolutionary adaptation.</title>
        <authorList>
            <person name="Sheffer M.M."/>
            <person name="Hoppe A."/>
            <person name="Krehenwinkel H."/>
            <person name="Uhl G."/>
            <person name="Kuss A.W."/>
            <person name="Jensen L."/>
            <person name="Jensen C."/>
            <person name="Gillespie R.G."/>
            <person name="Hoff K.J."/>
            <person name="Prost S."/>
        </authorList>
    </citation>
    <scope>NUCLEOTIDE SEQUENCE</scope>
</reference>
<reference evidence="3" key="2">
    <citation type="submission" date="2020-06" db="EMBL/GenBank/DDBJ databases">
        <authorList>
            <person name="Sheffer M."/>
        </authorList>
    </citation>
    <scope>NUCLEOTIDE SEQUENCE</scope>
</reference>
<keyword evidence="2" id="KW-0732">Signal</keyword>
<name>A0A8T0E0I3_ARGBR</name>
<proteinExistence type="predicted"/>
<dbReference type="EMBL" id="JABXBU010002231">
    <property type="protein sequence ID" value="KAF8763625.1"/>
    <property type="molecule type" value="Genomic_DNA"/>
</dbReference>
<keyword evidence="4" id="KW-1185">Reference proteome</keyword>
<accession>A0A8T0E0I3</accession>
<feature type="compositionally biased region" description="Basic and acidic residues" evidence="1">
    <location>
        <begin position="34"/>
        <end position="51"/>
    </location>
</feature>
<organism evidence="3 4">
    <name type="scientific">Argiope bruennichi</name>
    <name type="common">Wasp spider</name>
    <name type="synonym">Aranea bruennichi</name>
    <dbReference type="NCBI Taxonomy" id="94029"/>
    <lineage>
        <taxon>Eukaryota</taxon>
        <taxon>Metazoa</taxon>
        <taxon>Ecdysozoa</taxon>
        <taxon>Arthropoda</taxon>
        <taxon>Chelicerata</taxon>
        <taxon>Arachnida</taxon>
        <taxon>Araneae</taxon>
        <taxon>Araneomorphae</taxon>
        <taxon>Entelegynae</taxon>
        <taxon>Araneoidea</taxon>
        <taxon>Araneidae</taxon>
        <taxon>Argiope</taxon>
    </lineage>
</organism>
<dbReference type="AlphaFoldDB" id="A0A8T0E0I3"/>
<feature type="region of interest" description="Disordered" evidence="1">
    <location>
        <begin position="150"/>
        <end position="193"/>
    </location>
</feature>
<feature type="compositionally biased region" description="Basic and acidic residues" evidence="1">
    <location>
        <begin position="165"/>
        <end position="174"/>
    </location>
</feature>
<feature type="region of interest" description="Disordered" evidence="1">
    <location>
        <begin position="31"/>
        <end position="51"/>
    </location>
</feature>
<evidence type="ECO:0000256" key="1">
    <source>
        <dbReference type="SAM" id="MobiDB-lite"/>
    </source>
</evidence>
<feature type="signal peptide" evidence="2">
    <location>
        <begin position="1"/>
        <end position="20"/>
    </location>
</feature>
<dbReference type="Proteomes" id="UP000807504">
    <property type="component" value="Unassembled WGS sequence"/>
</dbReference>